<feature type="non-terminal residue" evidence="1">
    <location>
        <position position="1"/>
    </location>
</feature>
<comment type="caution">
    <text evidence="1">The sequence shown here is derived from an EMBL/GenBank/DDBJ whole genome shotgun (WGS) entry which is preliminary data.</text>
</comment>
<reference evidence="1 2" key="1">
    <citation type="submission" date="2020-02" db="EMBL/GenBank/DDBJ databases">
        <title>Draft genome sequence of Haematococcus lacustris strain NIES-144.</title>
        <authorList>
            <person name="Morimoto D."/>
            <person name="Nakagawa S."/>
            <person name="Yoshida T."/>
            <person name="Sawayama S."/>
        </authorList>
    </citation>
    <scope>NUCLEOTIDE SEQUENCE [LARGE SCALE GENOMIC DNA]</scope>
    <source>
        <strain evidence="1 2">NIES-144</strain>
    </source>
</reference>
<dbReference type="Proteomes" id="UP000485058">
    <property type="component" value="Unassembled WGS sequence"/>
</dbReference>
<evidence type="ECO:0000313" key="1">
    <source>
        <dbReference type="EMBL" id="GFH10207.1"/>
    </source>
</evidence>
<feature type="non-terminal residue" evidence="1">
    <location>
        <position position="72"/>
    </location>
</feature>
<sequence>MMLVQIVRCNTSMQPLRLVNSTLSLPASTLKYMAYWGPRFHSLFPDVAASAQWFGQDPSCQPPIIREVPNTQ</sequence>
<accession>A0A699YJ10</accession>
<dbReference type="EMBL" id="BLLF01000296">
    <property type="protein sequence ID" value="GFH10207.1"/>
    <property type="molecule type" value="Genomic_DNA"/>
</dbReference>
<name>A0A699YJ10_HAELA</name>
<keyword evidence="2" id="KW-1185">Reference proteome</keyword>
<dbReference type="AlphaFoldDB" id="A0A699YJ10"/>
<protein>
    <submittedName>
        <fullName evidence="1">Uncharacterized protein</fullName>
    </submittedName>
</protein>
<proteinExistence type="predicted"/>
<evidence type="ECO:0000313" key="2">
    <source>
        <dbReference type="Proteomes" id="UP000485058"/>
    </source>
</evidence>
<organism evidence="1 2">
    <name type="scientific">Haematococcus lacustris</name>
    <name type="common">Green alga</name>
    <name type="synonym">Haematococcus pluvialis</name>
    <dbReference type="NCBI Taxonomy" id="44745"/>
    <lineage>
        <taxon>Eukaryota</taxon>
        <taxon>Viridiplantae</taxon>
        <taxon>Chlorophyta</taxon>
        <taxon>core chlorophytes</taxon>
        <taxon>Chlorophyceae</taxon>
        <taxon>CS clade</taxon>
        <taxon>Chlamydomonadales</taxon>
        <taxon>Haematococcaceae</taxon>
        <taxon>Haematococcus</taxon>
    </lineage>
</organism>
<gene>
    <name evidence="1" type="ORF">HaLaN_05480</name>
</gene>